<dbReference type="Proteomes" id="UP000032352">
    <property type="component" value="Chromosome"/>
</dbReference>
<evidence type="ECO:0000313" key="1">
    <source>
        <dbReference type="EMBL" id="WDE07291.1"/>
    </source>
</evidence>
<gene>
    <name evidence="1" type="ORF">SG34_010580</name>
</gene>
<dbReference type="EMBL" id="CP059733">
    <property type="protein sequence ID" value="WDE07291.1"/>
    <property type="molecule type" value="Genomic_DNA"/>
</dbReference>
<protein>
    <submittedName>
        <fullName evidence="1">Uncharacterized protein</fullName>
    </submittedName>
</protein>
<proteinExistence type="predicted"/>
<sequence length="312" mass="34155">MTMRSENEFVLIKINSGAYGTDAAPTAVNAIPVFDVDYNPEISTQQIKEALGFAGAPLEQVTSVYQSIKFKVLNRGAAGVDQLTVNDLLWRICGNAATTTASTKVQYDPVDDNFEDATLYYYVGEVLHKMTGVRGQLDMSLNIGDLDYSEYTLYGLDAVVEKVGSLPAVDWSGLEAMVATTPTSVPVCNFFGQNIGAATIKFSPGNTFSYMGVVNQEEIAFEARNGSLDISFVEPTPDVINFWEATKQGAQGDFNFQRGIDVTNAGNIFVLSILNLQLKSVKRRKEAGRLYLDVSANIKPTARNNDYAWESR</sequence>
<reference evidence="1 2" key="1">
    <citation type="journal article" date="2015" name="Genome Announc.">
        <title>Draft Genome Sequences of Marine Isolates of Thalassomonas viridans and Thalassomonas actiniarum.</title>
        <authorList>
            <person name="Olonade I."/>
            <person name="van Zyl L.J."/>
            <person name="Trindade M."/>
        </authorList>
    </citation>
    <scope>NUCLEOTIDE SEQUENCE [LARGE SCALE GENOMIC DNA]</scope>
    <source>
        <strain evidence="1 2">XOM25</strain>
    </source>
</reference>
<organism evidence="1 2">
    <name type="scientific">Thalassomonas viridans</name>
    <dbReference type="NCBI Taxonomy" id="137584"/>
    <lineage>
        <taxon>Bacteria</taxon>
        <taxon>Pseudomonadati</taxon>
        <taxon>Pseudomonadota</taxon>
        <taxon>Gammaproteobacteria</taxon>
        <taxon>Alteromonadales</taxon>
        <taxon>Colwelliaceae</taxon>
        <taxon>Thalassomonas</taxon>
    </lineage>
</organism>
<accession>A0AAF0CB78</accession>
<name>A0AAF0CB78_9GAMM</name>
<dbReference type="AlphaFoldDB" id="A0AAF0CB78"/>
<evidence type="ECO:0000313" key="2">
    <source>
        <dbReference type="Proteomes" id="UP000032352"/>
    </source>
</evidence>
<reference evidence="1 2" key="2">
    <citation type="journal article" date="2022" name="Mar. Drugs">
        <title>Bioassay-Guided Fractionation Leads to the Detection of Cholic Acid Generated by the Rare Thalassomonas sp.</title>
        <authorList>
            <person name="Pheiffer F."/>
            <person name="Schneider Y.K."/>
            <person name="Hansen E.H."/>
            <person name="Andersen J.H."/>
            <person name="Isaksson J."/>
            <person name="Busche T."/>
            <person name="R C."/>
            <person name="Kalinowski J."/>
            <person name="Zyl L.V."/>
            <person name="Trindade M."/>
        </authorList>
    </citation>
    <scope>NUCLEOTIDE SEQUENCE [LARGE SCALE GENOMIC DNA]</scope>
    <source>
        <strain evidence="1 2">XOM25</strain>
    </source>
</reference>
<dbReference type="RefSeq" id="WP_152647364.1">
    <property type="nucleotide sequence ID" value="NZ_CP059733.1"/>
</dbReference>
<keyword evidence="2" id="KW-1185">Reference proteome</keyword>
<dbReference type="KEGG" id="tvd:SG34_010580"/>